<organism evidence="2 3">
    <name type="scientific">Flavobacterium ginsengiterrae</name>
    <dbReference type="NCBI Taxonomy" id="871695"/>
    <lineage>
        <taxon>Bacteria</taxon>
        <taxon>Pseudomonadati</taxon>
        <taxon>Bacteroidota</taxon>
        <taxon>Flavobacteriia</taxon>
        <taxon>Flavobacteriales</taxon>
        <taxon>Flavobacteriaceae</taxon>
        <taxon>Flavobacterium</taxon>
    </lineage>
</organism>
<dbReference type="InterPro" id="IPR005625">
    <property type="entry name" value="PepSY-ass_TM"/>
</dbReference>
<evidence type="ECO:0000256" key="1">
    <source>
        <dbReference type="SAM" id="Phobius"/>
    </source>
</evidence>
<comment type="caution">
    <text evidence="2">The sequence shown here is derived from an EMBL/GenBank/DDBJ whole genome shotgun (WGS) entry which is preliminary data.</text>
</comment>
<evidence type="ECO:0000313" key="3">
    <source>
        <dbReference type="Proteomes" id="UP001500748"/>
    </source>
</evidence>
<name>A0ABP7GR08_9FLAO</name>
<accession>A0ABP7GR08</accession>
<protein>
    <submittedName>
        <fullName evidence="2">PepSY-associated TM helix domain-containing protein</fullName>
    </submittedName>
</protein>
<gene>
    <name evidence="2" type="ORF">GCM10022423_27120</name>
</gene>
<keyword evidence="3" id="KW-1185">Reference proteome</keyword>
<feature type="transmembrane region" description="Helical" evidence="1">
    <location>
        <begin position="21"/>
        <end position="49"/>
    </location>
</feature>
<dbReference type="Proteomes" id="UP001500748">
    <property type="component" value="Unassembled WGS sequence"/>
</dbReference>
<proteinExistence type="predicted"/>
<dbReference type="EMBL" id="BAABDU010000004">
    <property type="protein sequence ID" value="GAA3771575.1"/>
    <property type="molecule type" value="Genomic_DNA"/>
</dbReference>
<keyword evidence="1" id="KW-1133">Transmembrane helix</keyword>
<dbReference type="PANTHER" id="PTHR34219">
    <property type="entry name" value="IRON-REGULATED INNER MEMBRANE PROTEIN-RELATED"/>
    <property type="match status" value="1"/>
</dbReference>
<sequence>MNWGAFNYNNFRVITMTFKKLILKIHLWLGLASGLIVVILGITGCLYAFEEELRPVVHDYYYVDQVKNKKLPVSQIIDIAKKANKNPKQSMSGCRIINEDDRTVIIWFFEELNPDAFWYWNQYKSTYLYVDPYSGEVKKQEDYNFEFFVFVRMLHQTLCLNSKIGDPITGTATIIFIVSLITGLILWWPKNKQAAKQRFWFRWKDSTKWKRKNYDLHNILGFYMMIFALIIALTGLVWAFDSYDKGVQWIFNGGKTIKKEKLVSDTTQYTLKTPVDKVFASIKKSNPSAKSYYLFLPKENDSLGTLNAFIRFKTRFDDTAIDFDRYTAKTLRTTRYEDKSGGEKFRFINYDLHVGSILGFPGKVLAFFASLVCASLPITGFLIWWGRNKKKKA</sequence>
<keyword evidence="1" id="KW-0812">Transmembrane</keyword>
<reference evidence="3" key="1">
    <citation type="journal article" date="2019" name="Int. J. Syst. Evol. Microbiol.">
        <title>The Global Catalogue of Microorganisms (GCM) 10K type strain sequencing project: providing services to taxonomists for standard genome sequencing and annotation.</title>
        <authorList>
            <consortium name="The Broad Institute Genomics Platform"/>
            <consortium name="The Broad Institute Genome Sequencing Center for Infectious Disease"/>
            <person name="Wu L."/>
            <person name="Ma J."/>
        </authorList>
    </citation>
    <scope>NUCLEOTIDE SEQUENCE [LARGE SCALE GENOMIC DNA]</scope>
    <source>
        <strain evidence="3">JCM 17337</strain>
    </source>
</reference>
<keyword evidence="1" id="KW-0472">Membrane</keyword>
<feature type="transmembrane region" description="Helical" evidence="1">
    <location>
        <begin position="220"/>
        <end position="240"/>
    </location>
</feature>
<evidence type="ECO:0000313" key="2">
    <source>
        <dbReference type="EMBL" id="GAA3771575.1"/>
    </source>
</evidence>
<feature type="transmembrane region" description="Helical" evidence="1">
    <location>
        <begin position="168"/>
        <end position="188"/>
    </location>
</feature>
<dbReference type="Pfam" id="PF03929">
    <property type="entry name" value="PepSY_TM"/>
    <property type="match status" value="1"/>
</dbReference>
<feature type="transmembrane region" description="Helical" evidence="1">
    <location>
        <begin position="364"/>
        <end position="385"/>
    </location>
</feature>
<dbReference type="PANTHER" id="PTHR34219:SF3">
    <property type="entry name" value="BLL7967 PROTEIN"/>
    <property type="match status" value="1"/>
</dbReference>